<dbReference type="Pfam" id="PF13408">
    <property type="entry name" value="Zn_ribbon_recom"/>
    <property type="match status" value="1"/>
</dbReference>
<feature type="domain" description="Recombinase" evidence="3">
    <location>
        <begin position="177"/>
        <end position="321"/>
    </location>
</feature>
<dbReference type="InterPro" id="IPR006119">
    <property type="entry name" value="Resolv_N"/>
</dbReference>
<dbReference type="SUPFAM" id="SSF53041">
    <property type="entry name" value="Resolvase-like"/>
    <property type="match status" value="1"/>
</dbReference>
<protein>
    <submittedName>
        <fullName evidence="4">Recombinase family protein</fullName>
    </submittedName>
</protein>
<comment type="caution">
    <text evidence="4">The sequence shown here is derived from an EMBL/GenBank/DDBJ whole genome shotgun (WGS) entry which is preliminary data.</text>
</comment>
<dbReference type="InterPro" id="IPR050639">
    <property type="entry name" value="SSR_resolvase"/>
</dbReference>
<reference evidence="4" key="1">
    <citation type="journal article" date="2021" name="PeerJ">
        <title>Extensive microbial diversity within the chicken gut microbiome revealed by metagenomics and culture.</title>
        <authorList>
            <person name="Gilroy R."/>
            <person name="Ravi A."/>
            <person name="Getino M."/>
            <person name="Pursley I."/>
            <person name="Horton D.L."/>
            <person name="Alikhan N.F."/>
            <person name="Baker D."/>
            <person name="Gharbi K."/>
            <person name="Hall N."/>
            <person name="Watson M."/>
            <person name="Adriaenssens E.M."/>
            <person name="Foster-Nyarko E."/>
            <person name="Jarju S."/>
            <person name="Secka A."/>
            <person name="Antonio M."/>
            <person name="Oren A."/>
            <person name="Chaudhuri R.R."/>
            <person name="La Ragione R."/>
            <person name="Hildebrand F."/>
            <person name="Pallen M.J."/>
        </authorList>
    </citation>
    <scope>NUCLEOTIDE SEQUENCE</scope>
    <source>
        <strain evidence="4">USAMLcec3-2134</strain>
    </source>
</reference>
<dbReference type="PANTHER" id="PTHR30461:SF23">
    <property type="entry name" value="DNA RECOMBINASE-RELATED"/>
    <property type="match status" value="1"/>
</dbReference>
<proteinExistence type="predicted"/>
<dbReference type="AlphaFoldDB" id="A0A9D2SDA2"/>
<dbReference type="PROSITE" id="PS51737">
    <property type="entry name" value="RECOMBINASE_DNA_BIND"/>
    <property type="match status" value="1"/>
</dbReference>
<dbReference type="PANTHER" id="PTHR30461">
    <property type="entry name" value="DNA-INVERTASE FROM LAMBDOID PROPHAGE"/>
    <property type="match status" value="1"/>
</dbReference>
<dbReference type="Gene3D" id="3.40.50.1390">
    <property type="entry name" value="Resolvase, N-terminal catalytic domain"/>
    <property type="match status" value="1"/>
</dbReference>
<feature type="domain" description="Resolvase/invertase-type recombinase catalytic" evidence="2">
    <location>
        <begin position="16"/>
        <end position="169"/>
    </location>
</feature>
<dbReference type="GO" id="GO:0003677">
    <property type="term" value="F:DNA binding"/>
    <property type="evidence" value="ECO:0007669"/>
    <property type="project" value="InterPro"/>
</dbReference>
<keyword evidence="1" id="KW-0175">Coiled coil</keyword>
<feature type="coiled-coil region" evidence="1">
    <location>
        <begin position="408"/>
        <end position="477"/>
    </location>
</feature>
<dbReference type="PROSITE" id="PS51736">
    <property type="entry name" value="RECOMBINASES_3"/>
    <property type="match status" value="1"/>
</dbReference>
<evidence type="ECO:0000313" key="4">
    <source>
        <dbReference type="EMBL" id="HJB90788.1"/>
    </source>
</evidence>
<dbReference type="GO" id="GO:0000150">
    <property type="term" value="F:DNA strand exchange activity"/>
    <property type="evidence" value="ECO:0007669"/>
    <property type="project" value="InterPro"/>
</dbReference>
<organism evidence="4 5">
    <name type="scientific">Candidatus Eisenbergiella merdigallinarum</name>
    <dbReference type="NCBI Taxonomy" id="2838552"/>
    <lineage>
        <taxon>Bacteria</taxon>
        <taxon>Bacillati</taxon>
        <taxon>Bacillota</taxon>
        <taxon>Clostridia</taxon>
        <taxon>Lachnospirales</taxon>
        <taxon>Lachnospiraceae</taxon>
        <taxon>Eisenbergiella</taxon>
    </lineage>
</organism>
<sequence length="554" mass="64719">MKQLSYHAMEETQVWNTSGYVRLSHEDGDKEESNSVTGQKDLIRDFLRHHPELHECSMKVDDGYTGSNFDRPAFQEMMADVKAGKINCIVVKDLSRFGRNYLDAGEYIEKIFPFLGVRFIAINDNYDSLHRNVESDELVIPFKNLINEAYCRDTSIKIRSQLEIKRRRGDFIGSFAVFGYLKDPENKNRLVIDEYAAGIVRDIFNWKLDGVSAEDIGDRLNEMGIPTPMDYKKSLGMRFTTVFRIKEESTWSAGMVLRILKNPVYIGTLEQGRVTTPSYKVQRVIQKPREEWAVVENAHEPIIDRFDFETVQKILALDTRTSPGGEKVEIFSGLLFCGECGGSLLRKTVPSGRKKYIYYICSTHKNNKTCYSYNLRDVVLNEIVLESLKRHIQEVIDLSDLLDMTETARLKQAGMQKLQARLKKKQEEIERYQTLLRSLYESLTDGIIDRQEYEDLKKTYARRRAEAEEQAETVQRKMEQDWEDNLLGRSWMEQFKKHANITELDRRIVVSLIERILVYHDRRVEIVYRFQDEFQRQMELLLQARAALPEKEAM</sequence>
<reference evidence="4" key="2">
    <citation type="submission" date="2021-04" db="EMBL/GenBank/DDBJ databases">
        <authorList>
            <person name="Gilroy R."/>
        </authorList>
    </citation>
    <scope>NUCLEOTIDE SEQUENCE</scope>
    <source>
        <strain evidence="4">USAMLcec3-2134</strain>
    </source>
</reference>
<dbReference type="InterPro" id="IPR025827">
    <property type="entry name" value="Zn_ribbon_recom_dom"/>
</dbReference>
<gene>
    <name evidence="4" type="ORF">H9763_04890</name>
</gene>
<evidence type="ECO:0000259" key="3">
    <source>
        <dbReference type="PROSITE" id="PS51737"/>
    </source>
</evidence>
<dbReference type="InterPro" id="IPR038109">
    <property type="entry name" value="DNA_bind_recomb_sf"/>
</dbReference>
<evidence type="ECO:0000256" key="1">
    <source>
        <dbReference type="SAM" id="Coils"/>
    </source>
</evidence>
<evidence type="ECO:0000313" key="5">
    <source>
        <dbReference type="Proteomes" id="UP000886883"/>
    </source>
</evidence>
<dbReference type="EMBL" id="DWXE01000016">
    <property type="protein sequence ID" value="HJB90788.1"/>
    <property type="molecule type" value="Genomic_DNA"/>
</dbReference>
<dbReference type="Pfam" id="PF07508">
    <property type="entry name" value="Recombinase"/>
    <property type="match status" value="1"/>
</dbReference>
<dbReference type="InterPro" id="IPR036162">
    <property type="entry name" value="Resolvase-like_N_sf"/>
</dbReference>
<dbReference type="InterPro" id="IPR025378">
    <property type="entry name" value="DUF4368"/>
</dbReference>
<name>A0A9D2SDA2_9FIRM</name>
<dbReference type="Pfam" id="PF14287">
    <property type="entry name" value="DUF4368"/>
    <property type="match status" value="1"/>
</dbReference>
<dbReference type="Gene3D" id="3.90.1750.20">
    <property type="entry name" value="Putative Large Serine Recombinase, Chain B, Domain 2"/>
    <property type="match status" value="1"/>
</dbReference>
<dbReference type="Proteomes" id="UP000886883">
    <property type="component" value="Unassembled WGS sequence"/>
</dbReference>
<evidence type="ECO:0000259" key="2">
    <source>
        <dbReference type="PROSITE" id="PS51736"/>
    </source>
</evidence>
<dbReference type="SMART" id="SM00857">
    <property type="entry name" value="Resolvase"/>
    <property type="match status" value="1"/>
</dbReference>
<dbReference type="Pfam" id="PF00239">
    <property type="entry name" value="Resolvase"/>
    <property type="match status" value="1"/>
</dbReference>
<accession>A0A9D2SDA2</accession>
<dbReference type="InterPro" id="IPR011109">
    <property type="entry name" value="DNA_bind_recombinase_dom"/>
</dbReference>